<dbReference type="PANTHER" id="PTHR43047">
    <property type="entry name" value="TWO-COMPONENT HISTIDINE PROTEIN KINASE"/>
    <property type="match status" value="1"/>
</dbReference>
<comment type="similarity">
    <text evidence="3">In the N-terminal section; belongs to the phytochrome family.</text>
</comment>
<keyword evidence="15" id="KW-0175">Coiled coil</keyword>
<dbReference type="GO" id="GO:0000155">
    <property type="term" value="F:phosphorelay sensor kinase activity"/>
    <property type="evidence" value="ECO:0007669"/>
    <property type="project" value="InterPro"/>
</dbReference>
<dbReference type="SUPFAM" id="SSF55874">
    <property type="entry name" value="ATPase domain of HSP90 chaperone/DNA topoisomerase II/histidine kinase"/>
    <property type="match status" value="1"/>
</dbReference>
<dbReference type="CDD" id="cd19410">
    <property type="entry name" value="HK9-like_sensor"/>
    <property type="match status" value="1"/>
</dbReference>
<dbReference type="Gene3D" id="3.40.50.2300">
    <property type="match status" value="1"/>
</dbReference>
<gene>
    <name evidence="20" type="ORF">H7B90_16425</name>
</gene>
<evidence type="ECO:0000256" key="6">
    <source>
        <dbReference type="ARBA" id="ARBA00022553"/>
    </source>
</evidence>
<evidence type="ECO:0000313" key="20">
    <source>
        <dbReference type="EMBL" id="MBB6692995.1"/>
    </source>
</evidence>
<dbReference type="Pfam" id="PF02518">
    <property type="entry name" value="HATPase_c"/>
    <property type="match status" value="1"/>
</dbReference>
<keyword evidence="6 14" id="KW-0597">Phosphoprotein</keyword>
<keyword evidence="11" id="KW-0902">Two-component regulatory system</keyword>
<name>A0A841TXQ0_9BACL</name>
<dbReference type="CDD" id="cd17546">
    <property type="entry name" value="REC_hyHK_CKI1_RcsC-like"/>
    <property type="match status" value="1"/>
</dbReference>
<evidence type="ECO:0000256" key="8">
    <source>
        <dbReference type="ARBA" id="ARBA00022741"/>
    </source>
</evidence>
<dbReference type="SMART" id="SM00388">
    <property type="entry name" value="HisKA"/>
    <property type="match status" value="1"/>
</dbReference>
<evidence type="ECO:0000256" key="7">
    <source>
        <dbReference type="ARBA" id="ARBA00022679"/>
    </source>
</evidence>
<dbReference type="InterPro" id="IPR003661">
    <property type="entry name" value="HisK_dim/P_dom"/>
</dbReference>
<comment type="subcellular location">
    <subcellularLocation>
        <location evidence="2">Cell membrane</location>
        <topology evidence="2">Multi-pass membrane protein</topology>
    </subcellularLocation>
</comment>
<keyword evidence="8" id="KW-0547">Nucleotide-binding</keyword>
<evidence type="ECO:0000256" key="15">
    <source>
        <dbReference type="SAM" id="Coils"/>
    </source>
</evidence>
<comment type="caution">
    <text evidence="20">The sequence shown here is derived from an EMBL/GenBank/DDBJ whole genome shotgun (WGS) entry which is preliminary data.</text>
</comment>
<feature type="coiled-coil region" evidence="15">
    <location>
        <begin position="426"/>
        <end position="458"/>
    </location>
</feature>
<accession>A0A841TXQ0</accession>
<dbReference type="InterPro" id="IPR011006">
    <property type="entry name" value="CheY-like_superfamily"/>
</dbReference>
<comment type="catalytic activity">
    <reaction evidence="1">
        <text>ATP + protein L-histidine = ADP + protein N-phospho-L-histidine.</text>
        <dbReference type="EC" id="2.7.13.3"/>
    </reaction>
</comment>
<dbReference type="InterPro" id="IPR003660">
    <property type="entry name" value="HAMP_dom"/>
</dbReference>
<proteinExistence type="inferred from homology"/>
<keyword evidence="12 16" id="KW-0472">Membrane</keyword>
<keyword evidence="9" id="KW-0418">Kinase</keyword>
<dbReference type="SUPFAM" id="SSF47384">
    <property type="entry name" value="Homodimeric domain of signal transducing histidine kinase"/>
    <property type="match status" value="1"/>
</dbReference>
<evidence type="ECO:0000256" key="10">
    <source>
        <dbReference type="ARBA" id="ARBA00022840"/>
    </source>
</evidence>
<evidence type="ECO:0000256" key="14">
    <source>
        <dbReference type="PROSITE-ProRule" id="PRU00169"/>
    </source>
</evidence>
<dbReference type="GO" id="GO:0005524">
    <property type="term" value="F:ATP binding"/>
    <property type="evidence" value="ECO:0007669"/>
    <property type="project" value="UniProtKB-KW"/>
</dbReference>
<organism evidence="20 21">
    <name type="scientific">Cohnella xylanilytica</name>
    <dbReference type="NCBI Taxonomy" id="557555"/>
    <lineage>
        <taxon>Bacteria</taxon>
        <taxon>Bacillati</taxon>
        <taxon>Bacillota</taxon>
        <taxon>Bacilli</taxon>
        <taxon>Bacillales</taxon>
        <taxon>Paenibacillaceae</taxon>
        <taxon>Cohnella</taxon>
    </lineage>
</organism>
<keyword evidence="16" id="KW-0812">Transmembrane</keyword>
<dbReference type="Proteomes" id="UP000553776">
    <property type="component" value="Unassembled WGS sequence"/>
</dbReference>
<keyword evidence="7" id="KW-0808">Transferase</keyword>
<dbReference type="SMART" id="SM00387">
    <property type="entry name" value="HATPase_c"/>
    <property type="match status" value="1"/>
</dbReference>
<sequence>MEVEKGRSGNLSIRTKVLFGNLIVMICLGIAIVALAFRISSLQREIDFVSGHDLSVHETIGRLEKDMLDMETGMRGFVITGRVEYLEPYRDALGRWETDYEDLKDLTSDNPSQQAKLEMIRSDIEAWLKTAGSQAIAWKEEGRTDKLDSFFAKMEGKSRMDQFRSKIDEFRAAETSLTQERVRELRSGNDTLVLVLYALWAVVAIVSVGVGLMISGTLIRGIRQVAAAIRTIAKEDRGPGARVELKSRDEMRELAEATNELLAKIEKDHLAKERIAEVATLLQGQQDLEFVARSFLDRTARIFGIPYAVLYRLVSSDQLERIASYAADGEEIGRRSFRLGEGLVGQCAREHRLLVVSDLPDSYVAVRSGIGQASPRELVVVPLLSEGQVVGVLEIGAFRPFEPDDLRMLETLAGIVGVSMQSVARQNEIQQLYIEAQAANEELQVQSEELNAQSLELLGMNDELKRISSFKSEFLANMSHELRTPLNSMLILSQMLAENRDNRLSEEDVQYIRTIHSAGSDLLSLINDILDLSKVEAGKLEVAFGPVVLQDVRQAVEDEFNGVAASKRLEFRVAVEDGVPEWFETDGFRLQQIIRNLLSNAFKFTEAGSVSLTIGKRISDVWKTEELAFSVKDTGIGIPKEKFEYIFESFTQADGGTARKFGGTGLGLKISRQLAELLGGRIEVRSEPGEGSEFTLFVPVRFRLSAVRDIAAAGSGASGAARTTALPDREATARLQGKKALLVDDDARNVFALSNLLESFKMEIAVAHDGLECLERLKTEGCDLILMDVMMPDMDGLETIREIRQTLGLAVPILAVTAKAMKEDKEKCLQAGANGYVSKPIQAAELIRAMLENLPES</sequence>
<dbReference type="Pfam" id="PF05227">
    <property type="entry name" value="CHASE3"/>
    <property type="match status" value="1"/>
</dbReference>
<feature type="transmembrane region" description="Helical" evidence="16">
    <location>
        <begin position="17"/>
        <end position="37"/>
    </location>
</feature>
<dbReference type="GO" id="GO:0009927">
    <property type="term" value="F:histidine phosphotransfer kinase activity"/>
    <property type="evidence" value="ECO:0007669"/>
    <property type="project" value="TreeGrafter"/>
</dbReference>
<feature type="modified residue" description="4-aspartylphosphate" evidence="14">
    <location>
        <position position="788"/>
    </location>
</feature>
<keyword evidence="16" id="KW-1133">Transmembrane helix</keyword>
<dbReference type="Gene3D" id="3.30.450.40">
    <property type="match status" value="1"/>
</dbReference>
<keyword evidence="10" id="KW-0067">ATP-binding</keyword>
<dbReference type="InterPro" id="IPR005467">
    <property type="entry name" value="His_kinase_dom"/>
</dbReference>
<dbReference type="Gene3D" id="3.30.565.10">
    <property type="entry name" value="Histidine kinase-like ATPase, C-terminal domain"/>
    <property type="match status" value="1"/>
</dbReference>
<evidence type="ECO:0000256" key="16">
    <source>
        <dbReference type="SAM" id="Phobius"/>
    </source>
</evidence>
<evidence type="ECO:0000259" key="19">
    <source>
        <dbReference type="PROSITE" id="PS50885"/>
    </source>
</evidence>
<dbReference type="CDD" id="cd16922">
    <property type="entry name" value="HATPase_EvgS-ArcB-TorS-like"/>
    <property type="match status" value="1"/>
</dbReference>
<dbReference type="PANTHER" id="PTHR43047:SF72">
    <property type="entry name" value="OSMOSENSING HISTIDINE PROTEIN KINASE SLN1"/>
    <property type="match status" value="1"/>
</dbReference>
<dbReference type="InterPro" id="IPR001789">
    <property type="entry name" value="Sig_transdc_resp-reg_receiver"/>
</dbReference>
<dbReference type="InterPro" id="IPR029016">
    <property type="entry name" value="GAF-like_dom_sf"/>
</dbReference>
<feature type="domain" description="Histidine kinase" evidence="17">
    <location>
        <begin position="477"/>
        <end position="702"/>
    </location>
</feature>
<dbReference type="CDD" id="cd00082">
    <property type="entry name" value="HisKA"/>
    <property type="match status" value="1"/>
</dbReference>
<dbReference type="PROSITE" id="PS50110">
    <property type="entry name" value="RESPONSE_REGULATORY"/>
    <property type="match status" value="1"/>
</dbReference>
<evidence type="ECO:0000259" key="18">
    <source>
        <dbReference type="PROSITE" id="PS50110"/>
    </source>
</evidence>
<dbReference type="SMART" id="SM00065">
    <property type="entry name" value="GAF"/>
    <property type="match status" value="1"/>
</dbReference>
<dbReference type="InterPro" id="IPR036890">
    <property type="entry name" value="HATPase_C_sf"/>
</dbReference>
<keyword evidence="21" id="KW-1185">Reference proteome</keyword>
<evidence type="ECO:0000256" key="13">
    <source>
        <dbReference type="ARBA" id="ARBA00074306"/>
    </source>
</evidence>
<dbReference type="PROSITE" id="PS50109">
    <property type="entry name" value="HIS_KIN"/>
    <property type="match status" value="1"/>
</dbReference>
<evidence type="ECO:0000259" key="17">
    <source>
        <dbReference type="PROSITE" id="PS50109"/>
    </source>
</evidence>
<dbReference type="EMBL" id="JACJVR010000063">
    <property type="protein sequence ID" value="MBB6692995.1"/>
    <property type="molecule type" value="Genomic_DNA"/>
</dbReference>
<feature type="domain" description="HAMP" evidence="19">
    <location>
        <begin position="216"/>
        <end position="270"/>
    </location>
</feature>
<dbReference type="InterPro" id="IPR004358">
    <property type="entry name" value="Sig_transdc_His_kin-like_C"/>
</dbReference>
<keyword evidence="5" id="KW-1003">Cell membrane</keyword>
<evidence type="ECO:0000256" key="2">
    <source>
        <dbReference type="ARBA" id="ARBA00004651"/>
    </source>
</evidence>
<dbReference type="InterPro" id="IPR003018">
    <property type="entry name" value="GAF"/>
</dbReference>
<dbReference type="Gene3D" id="1.10.287.130">
    <property type="match status" value="1"/>
</dbReference>
<dbReference type="PRINTS" id="PR00344">
    <property type="entry name" value="BCTRLSENSOR"/>
</dbReference>
<dbReference type="InterPro" id="IPR036097">
    <property type="entry name" value="HisK_dim/P_sf"/>
</dbReference>
<dbReference type="Pfam" id="PF00512">
    <property type="entry name" value="HisKA"/>
    <property type="match status" value="1"/>
</dbReference>
<dbReference type="GO" id="GO:0005886">
    <property type="term" value="C:plasma membrane"/>
    <property type="evidence" value="ECO:0007669"/>
    <property type="project" value="UniProtKB-SubCell"/>
</dbReference>
<feature type="transmembrane region" description="Helical" evidence="16">
    <location>
        <begin position="191"/>
        <end position="214"/>
    </location>
</feature>
<dbReference type="PROSITE" id="PS50885">
    <property type="entry name" value="HAMP"/>
    <property type="match status" value="1"/>
</dbReference>
<dbReference type="FunFam" id="3.30.565.10:FF:000010">
    <property type="entry name" value="Sensor histidine kinase RcsC"/>
    <property type="match status" value="1"/>
</dbReference>
<feature type="domain" description="Response regulatory" evidence="18">
    <location>
        <begin position="739"/>
        <end position="854"/>
    </location>
</feature>
<evidence type="ECO:0000256" key="12">
    <source>
        <dbReference type="ARBA" id="ARBA00023136"/>
    </source>
</evidence>
<reference evidence="20 21" key="1">
    <citation type="submission" date="2020-08" db="EMBL/GenBank/DDBJ databases">
        <title>Cohnella phylogeny.</title>
        <authorList>
            <person name="Dunlap C."/>
        </authorList>
    </citation>
    <scope>NUCLEOTIDE SEQUENCE [LARGE SCALE GENOMIC DNA]</scope>
    <source>
        <strain evidence="20 21">DSM 25239</strain>
    </source>
</reference>
<evidence type="ECO:0000313" key="21">
    <source>
        <dbReference type="Proteomes" id="UP000553776"/>
    </source>
</evidence>
<dbReference type="InterPro" id="IPR003594">
    <property type="entry name" value="HATPase_dom"/>
</dbReference>
<dbReference type="SUPFAM" id="SSF52172">
    <property type="entry name" value="CheY-like"/>
    <property type="match status" value="1"/>
</dbReference>
<evidence type="ECO:0000256" key="11">
    <source>
        <dbReference type="ARBA" id="ARBA00023012"/>
    </source>
</evidence>
<dbReference type="CDD" id="cd06225">
    <property type="entry name" value="HAMP"/>
    <property type="match status" value="1"/>
</dbReference>
<dbReference type="EC" id="2.7.13.3" evidence="4"/>
<evidence type="ECO:0000256" key="9">
    <source>
        <dbReference type="ARBA" id="ARBA00022777"/>
    </source>
</evidence>
<evidence type="ECO:0000256" key="4">
    <source>
        <dbReference type="ARBA" id="ARBA00012438"/>
    </source>
</evidence>
<dbReference type="Pfam" id="PF00072">
    <property type="entry name" value="Response_reg"/>
    <property type="match status" value="1"/>
</dbReference>
<dbReference type="InterPro" id="IPR007891">
    <property type="entry name" value="CHASE3"/>
</dbReference>
<dbReference type="SUPFAM" id="SSF55781">
    <property type="entry name" value="GAF domain-like"/>
    <property type="match status" value="1"/>
</dbReference>
<evidence type="ECO:0000256" key="5">
    <source>
        <dbReference type="ARBA" id="ARBA00022475"/>
    </source>
</evidence>
<protein>
    <recommendedName>
        <fullName evidence="13">Circadian input-output histidine kinase CikA</fullName>
        <ecNumber evidence="4">2.7.13.3</ecNumber>
    </recommendedName>
</protein>
<evidence type="ECO:0000256" key="1">
    <source>
        <dbReference type="ARBA" id="ARBA00000085"/>
    </source>
</evidence>
<dbReference type="AlphaFoldDB" id="A0A841TXQ0"/>
<dbReference type="SMART" id="SM00448">
    <property type="entry name" value="REC"/>
    <property type="match status" value="1"/>
</dbReference>
<dbReference type="Gene3D" id="6.10.340.10">
    <property type="match status" value="1"/>
</dbReference>
<dbReference type="Pfam" id="PF13185">
    <property type="entry name" value="GAF_2"/>
    <property type="match status" value="1"/>
</dbReference>
<evidence type="ECO:0000256" key="3">
    <source>
        <dbReference type="ARBA" id="ARBA00006402"/>
    </source>
</evidence>
<dbReference type="RefSeq" id="WP_185136975.1">
    <property type="nucleotide sequence ID" value="NZ_BORM01000006.1"/>
</dbReference>